<evidence type="ECO:0000313" key="2">
    <source>
        <dbReference type="Proteomes" id="UP000031366"/>
    </source>
</evidence>
<name>A0A0C1U4Y8_9CLOT</name>
<reference evidence="1 2" key="1">
    <citation type="journal article" date="2015" name="Infect. Genet. Evol.">
        <title>Genomic sequences of six botulinum neurotoxin-producing strains representing three clostridial species illustrate the mobility and diversity of botulinum neurotoxin genes.</title>
        <authorList>
            <person name="Smith T.J."/>
            <person name="Hill K.K."/>
            <person name="Xie G."/>
            <person name="Foley B.T."/>
            <person name="Williamson C.H."/>
            <person name="Foster J.T."/>
            <person name="Johnson S.L."/>
            <person name="Chertkov O."/>
            <person name="Teshima H."/>
            <person name="Gibbons H.S."/>
            <person name="Johnsky L.A."/>
            <person name="Karavis M.A."/>
            <person name="Smith L.A."/>
        </authorList>
    </citation>
    <scope>NUCLEOTIDE SEQUENCE [LARGE SCALE GENOMIC DNA]</scope>
    <source>
        <strain evidence="1 2">CDC 2741</strain>
    </source>
</reference>
<comment type="caution">
    <text evidence="1">The sequence shown here is derived from an EMBL/GenBank/DDBJ whole genome shotgun (WGS) entry which is preliminary data.</text>
</comment>
<dbReference type="AlphaFoldDB" id="A0A0C1U4Y8"/>
<keyword evidence="2" id="KW-1185">Reference proteome</keyword>
<proteinExistence type="predicted"/>
<evidence type="ECO:0000313" key="1">
    <source>
        <dbReference type="EMBL" id="KIE47819.1"/>
    </source>
</evidence>
<organism evidence="1 2">
    <name type="scientific">Clostridium argentinense CDC 2741</name>
    <dbReference type="NCBI Taxonomy" id="1418104"/>
    <lineage>
        <taxon>Bacteria</taxon>
        <taxon>Bacillati</taxon>
        <taxon>Bacillota</taxon>
        <taxon>Clostridia</taxon>
        <taxon>Eubacteriales</taxon>
        <taxon>Clostridiaceae</taxon>
        <taxon>Clostridium</taxon>
    </lineage>
</organism>
<protein>
    <submittedName>
        <fullName evidence="1">Uncharacterized protein</fullName>
    </submittedName>
</protein>
<sequence>MKEVYKSIIELQRQVFTKIARLAYNGNYDRIKI</sequence>
<dbReference type="EMBL" id="AYSO01000013">
    <property type="protein sequence ID" value="KIE47819.1"/>
    <property type="molecule type" value="Genomic_DNA"/>
</dbReference>
<accession>A0A0C1U4Y8</accession>
<dbReference type="Proteomes" id="UP000031366">
    <property type="component" value="Unassembled WGS sequence"/>
</dbReference>
<gene>
    <name evidence="1" type="ORF">U732_3665</name>
</gene>